<dbReference type="AlphaFoldDB" id="A0AAW9R2V1"/>
<dbReference type="PANTHER" id="PTHR42784">
    <property type="entry name" value="PYRANOSE 2-OXIDASE"/>
    <property type="match status" value="1"/>
</dbReference>
<name>A0AAW9R2V1_9GAMM</name>
<keyword evidence="8" id="KW-1185">Reference proteome</keyword>
<proteinExistence type="inferred from homology"/>
<gene>
    <name evidence="7" type="ORF">WB794_10460</name>
</gene>
<comment type="cofactor">
    <cofactor evidence="1">
        <name>FAD</name>
        <dbReference type="ChEBI" id="CHEBI:57692"/>
    </cofactor>
</comment>
<evidence type="ECO:0000256" key="5">
    <source>
        <dbReference type="ARBA" id="ARBA00023002"/>
    </source>
</evidence>
<comment type="similarity">
    <text evidence="2">Belongs to the GMC oxidoreductase family.</text>
</comment>
<evidence type="ECO:0000256" key="4">
    <source>
        <dbReference type="ARBA" id="ARBA00022827"/>
    </source>
</evidence>
<protein>
    <submittedName>
        <fullName evidence="7">GMC family oxidoreductase</fullName>
    </submittedName>
</protein>
<comment type="caution">
    <text evidence="7">The sequence shown here is derived from an EMBL/GenBank/DDBJ whole genome shotgun (WGS) entry which is preliminary data.</text>
</comment>
<keyword evidence="3" id="KW-0285">Flavoprotein</keyword>
<evidence type="ECO:0000313" key="8">
    <source>
        <dbReference type="Proteomes" id="UP001364472"/>
    </source>
</evidence>
<evidence type="ECO:0000313" key="7">
    <source>
        <dbReference type="EMBL" id="MEJ1250090.1"/>
    </source>
</evidence>
<evidence type="ECO:0000259" key="6">
    <source>
        <dbReference type="Pfam" id="PF05199"/>
    </source>
</evidence>
<dbReference type="GO" id="GO:0016614">
    <property type="term" value="F:oxidoreductase activity, acting on CH-OH group of donors"/>
    <property type="evidence" value="ECO:0007669"/>
    <property type="project" value="InterPro"/>
</dbReference>
<dbReference type="InterPro" id="IPR036188">
    <property type="entry name" value="FAD/NAD-bd_sf"/>
</dbReference>
<dbReference type="InterPro" id="IPR051473">
    <property type="entry name" value="P2Ox-like"/>
</dbReference>
<dbReference type="Proteomes" id="UP001364472">
    <property type="component" value="Unassembled WGS sequence"/>
</dbReference>
<dbReference type="Pfam" id="PF05199">
    <property type="entry name" value="GMC_oxred_C"/>
    <property type="match status" value="1"/>
</dbReference>
<evidence type="ECO:0000256" key="3">
    <source>
        <dbReference type="ARBA" id="ARBA00022630"/>
    </source>
</evidence>
<keyword evidence="4" id="KW-0274">FAD</keyword>
<reference evidence="7 8" key="1">
    <citation type="journal article" date="2016" name="Antonie Van Leeuwenhoek">
        <title>Denitratimonas tolerans gen. nov., sp. nov., a denitrifying bacterium isolated from a bioreactor for tannery wastewater treatment.</title>
        <authorList>
            <person name="Han S.I."/>
            <person name="Kim J.O."/>
            <person name="Lee Y.R."/>
            <person name="Ekpeghere K.I."/>
            <person name="Koh S.C."/>
            <person name="Whang K.S."/>
        </authorList>
    </citation>
    <scope>NUCLEOTIDE SEQUENCE [LARGE SCALE GENOMIC DNA]</scope>
    <source>
        <strain evidence="7 8">KACC 17565</strain>
    </source>
</reference>
<dbReference type="Gene3D" id="3.50.50.60">
    <property type="entry name" value="FAD/NAD(P)-binding domain"/>
    <property type="match status" value="2"/>
</dbReference>
<organism evidence="7 8">
    <name type="scientific">Denitratimonas tolerans</name>
    <dbReference type="NCBI Taxonomy" id="1338420"/>
    <lineage>
        <taxon>Bacteria</taxon>
        <taxon>Pseudomonadati</taxon>
        <taxon>Pseudomonadota</taxon>
        <taxon>Gammaproteobacteria</taxon>
        <taxon>Lysobacterales</taxon>
        <taxon>Lysobacteraceae</taxon>
        <taxon>Denitratimonas</taxon>
    </lineage>
</organism>
<keyword evidence="5" id="KW-0560">Oxidoreductase</keyword>
<dbReference type="PANTHER" id="PTHR42784:SF1">
    <property type="entry name" value="PYRANOSE 2-OXIDASE"/>
    <property type="match status" value="1"/>
</dbReference>
<sequence length="491" mass="53466">MLTDLNLTPQPPRHLDADVCICGAGPAGIVLALELARRRPDWRIVLLEGGGRSLASERERILYDVGLAAKSYAVAASRRRMLGGTSGHWGGWCKPLDPADFTAPAAWSVPDWPVTLDDLQPYLASAHVWCEIPSNRYDPDEVRARQPQRFLDLPAGSPVAEHLFRFSPPTRFGARYADELAGQSNLDGLLHANLFALERRGDRIVSASARALDGKPVRISARRFVLAQGGLETTRTLLNLRGDASDDGEGLRSPHLGRYFADHYGVSPGTVLAPAELGYRRMADQDTAVMPVLAPSPGALRQAGRQNVCLMLAHDPADDSLPASYATHAALGFSTRAFWSYRAQMIVEPRPHPESRITLTDTRCELGLRRAHLDWRLHPQDTASALAFFDDLGTVLAQSGQGRTRLTYEATPARLASVNGANHHLGTVRFAHDPKDGVADADGRIHDMENLYVASSALFPRYGYSNPTLTIVALAIRLASRWAGESAEAGT</sequence>
<dbReference type="EMBL" id="JBBDHC010000015">
    <property type="protein sequence ID" value="MEJ1250090.1"/>
    <property type="molecule type" value="Genomic_DNA"/>
</dbReference>
<feature type="domain" description="Glucose-methanol-choline oxidoreductase C-terminal" evidence="6">
    <location>
        <begin position="351"/>
        <end position="475"/>
    </location>
</feature>
<evidence type="ECO:0000256" key="1">
    <source>
        <dbReference type="ARBA" id="ARBA00001974"/>
    </source>
</evidence>
<accession>A0AAW9R2V1</accession>
<dbReference type="SUPFAM" id="SSF51905">
    <property type="entry name" value="FAD/NAD(P)-binding domain"/>
    <property type="match status" value="1"/>
</dbReference>
<dbReference type="InterPro" id="IPR007867">
    <property type="entry name" value="GMC_OxRtase_C"/>
</dbReference>
<evidence type="ECO:0000256" key="2">
    <source>
        <dbReference type="ARBA" id="ARBA00010790"/>
    </source>
</evidence>
<dbReference type="RefSeq" id="WP_337335793.1">
    <property type="nucleotide sequence ID" value="NZ_JBBDHC010000015.1"/>
</dbReference>